<dbReference type="AlphaFoldDB" id="A0AAN7UXK0"/>
<sequence length="298" mass="34689">MPPLKEFTLFMELPKNVRDKIWELHRENRGVRHYFSDVLMSISESKTSRHYAALDTETNTMVRTRLSRKTLETYWDKNSRPIKGESDDKVALEGRSWIYTSYGTDAKSIITATKPTKSPPYSTATYGITLFNLATGRTHIRMNYTKDVVVFEGLYACLQRMFNPRRKDPIRWQDLEGHWLENVQHLALSIAGCRHNAEKIIATLPKLKHLYLIVQRDRKCSHGPPRGWKTFDSQRHMTKHKFMPFDLFRALHPDKAANPCECETDTTRAFAVERAFKRAFLAEYKADDVDITVVADPY</sequence>
<keyword evidence="2" id="KW-1185">Reference proteome</keyword>
<accession>A0AAN7UXK0</accession>
<proteinExistence type="predicted"/>
<reference evidence="1 2" key="1">
    <citation type="submission" date="2023-10" db="EMBL/GenBank/DDBJ databases">
        <title>Draft genome sequence of Xylaria bambusicola isolate GMP-LS, the root and basal stem rot pathogen of sugarcane in Indonesia.</title>
        <authorList>
            <person name="Selvaraj P."/>
            <person name="Muralishankar V."/>
            <person name="Muruganantham S."/>
            <person name="Sp S."/>
            <person name="Haryani S."/>
            <person name="Lau K.J.X."/>
            <person name="Naqvi N.I."/>
        </authorList>
    </citation>
    <scope>NUCLEOTIDE SEQUENCE [LARGE SCALE GENOMIC DNA]</scope>
    <source>
        <strain evidence="1">GMP-LS</strain>
    </source>
</reference>
<organism evidence="1 2">
    <name type="scientific">Xylaria bambusicola</name>
    <dbReference type="NCBI Taxonomy" id="326684"/>
    <lineage>
        <taxon>Eukaryota</taxon>
        <taxon>Fungi</taxon>
        <taxon>Dikarya</taxon>
        <taxon>Ascomycota</taxon>
        <taxon>Pezizomycotina</taxon>
        <taxon>Sordariomycetes</taxon>
        <taxon>Xylariomycetidae</taxon>
        <taxon>Xylariales</taxon>
        <taxon>Xylariaceae</taxon>
        <taxon>Xylaria</taxon>
    </lineage>
</organism>
<protein>
    <submittedName>
        <fullName evidence="1">Uncharacterized protein</fullName>
    </submittedName>
</protein>
<comment type="caution">
    <text evidence="1">The sequence shown here is derived from an EMBL/GenBank/DDBJ whole genome shotgun (WGS) entry which is preliminary data.</text>
</comment>
<evidence type="ECO:0000313" key="2">
    <source>
        <dbReference type="Proteomes" id="UP001305414"/>
    </source>
</evidence>
<evidence type="ECO:0000313" key="1">
    <source>
        <dbReference type="EMBL" id="KAK5636384.1"/>
    </source>
</evidence>
<gene>
    <name evidence="1" type="ORF">RRF57_012096</name>
</gene>
<name>A0AAN7UXK0_9PEZI</name>
<dbReference type="EMBL" id="JAWHQM010000068">
    <property type="protein sequence ID" value="KAK5636384.1"/>
    <property type="molecule type" value="Genomic_DNA"/>
</dbReference>
<dbReference type="Proteomes" id="UP001305414">
    <property type="component" value="Unassembled WGS sequence"/>
</dbReference>